<feature type="compositionally biased region" description="Basic and acidic residues" evidence="1">
    <location>
        <begin position="31"/>
        <end position="47"/>
    </location>
</feature>
<comment type="caution">
    <text evidence="2">The sequence shown here is derived from an EMBL/GenBank/DDBJ whole genome shotgun (WGS) entry which is preliminary data.</text>
</comment>
<reference evidence="3" key="1">
    <citation type="journal article" date="2019" name="Int. J. Syst. Evol. Microbiol.">
        <title>The Global Catalogue of Microorganisms (GCM) 10K type strain sequencing project: providing services to taxonomists for standard genome sequencing and annotation.</title>
        <authorList>
            <consortium name="The Broad Institute Genomics Platform"/>
            <consortium name="The Broad Institute Genome Sequencing Center for Infectious Disease"/>
            <person name="Wu L."/>
            <person name="Ma J."/>
        </authorList>
    </citation>
    <scope>NUCLEOTIDE SEQUENCE [LARGE SCALE GENOMIC DNA]</scope>
    <source>
        <strain evidence="3">CECT 8979</strain>
    </source>
</reference>
<dbReference type="PANTHER" id="PTHR40630">
    <property type="entry name" value="POSSIBLE DNA-BINDING PROTEIN"/>
    <property type="match status" value="1"/>
</dbReference>
<dbReference type="InterPro" id="IPR021487">
    <property type="entry name" value="DUF3140"/>
</dbReference>
<accession>A0ABV8AJ45</accession>
<dbReference type="RefSeq" id="WP_386100702.1">
    <property type="nucleotide sequence ID" value="NZ_JBHSAT010000007.1"/>
</dbReference>
<sequence>MTDDEKQDIYDDFYDNVNMTPYELEDWLDTDESKSVGKDSGDGESVGHKSGRKIVKIKRKKKEELTETNYKHMNKVNGYVARHTAQRPDGDVKETDWYYSLKN</sequence>
<gene>
    <name evidence="2" type="ORF">ACFOSX_10855</name>
</gene>
<dbReference type="EMBL" id="JBHSAT010000007">
    <property type="protein sequence ID" value="MFC3877730.1"/>
    <property type="molecule type" value="Genomic_DNA"/>
</dbReference>
<dbReference type="PANTHER" id="PTHR40630:SF1">
    <property type="entry name" value="DNA-BINDING PROTEIN"/>
    <property type="match status" value="1"/>
</dbReference>
<protein>
    <submittedName>
        <fullName evidence="2">DUF3140 domain-containing protein</fullName>
    </submittedName>
</protein>
<dbReference type="Proteomes" id="UP001595812">
    <property type="component" value="Unassembled WGS sequence"/>
</dbReference>
<name>A0ABV8AJ45_9FLAO</name>
<dbReference type="Pfam" id="PF11338">
    <property type="entry name" value="DUF3140"/>
    <property type="match status" value="1"/>
</dbReference>
<feature type="region of interest" description="Disordered" evidence="1">
    <location>
        <begin position="28"/>
        <end position="58"/>
    </location>
</feature>
<evidence type="ECO:0000313" key="3">
    <source>
        <dbReference type="Proteomes" id="UP001595812"/>
    </source>
</evidence>
<organism evidence="2 3">
    <name type="scientific">Winogradskyella maritima</name>
    <dbReference type="NCBI Taxonomy" id="1517766"/>
    <lineage>
        <taxon>Bacteria</taxon>
        <taxon>Pseudomonadati</taxon>
        <taxon>Bacteroidota</taxon>
        <taxon>Flavobacteriia</taxon>
        <taxon>Flavobacteriales</taxon>
        <taxon>Flavobacteriaceae</taxon>
        <taxon>Winogradskyella</taxon>
    </lineage>
</organism>
<keyword evidence="3" id="KW-1185">Reference proteome</keyword>
<feature type="compositionally biased region" description="Basic residues" evidence="1">
    <location>
        <begin position="49"/>
        <end position="58"/>
    </location>
</feature>
<evidence type="ECO:0000256" key="1">
    <source>
        <dbReference type="SAM" id="MobiDB-lite"/>
    </source>
</evidence>
<evidence type="ECO:0000313" key="2">
    <source>
        <dbReference type="EMBL" id="MFC3877730.1"/>
    </source>
</evidence>
<proteinExistence type="predicted"/>